<proteinExistence type="predicted"/>
<evidence type="ECO:0000313" key="1">
    <source>
        <dbReference type="EMBL" id="CAD7397326.1"/>
    </source>
</evidence>
<accession>A0A7R9CIM6</accession>
<sequence>MSTEPNATSSSDIETKEQNEIDILTVNVLTQEVTLTSETVNSKSLSYLTCSSGGHRPHDTALQLNII</sequence>
<gene>
    <name evidence="1" type="ORF">TCEB3V08_LOCUS4031</name>
</gene>
<name>A0A7R9CIM6_TIMCR</name>
<dbReference type="AlphaFoldDB" id="A0A7R9CIM6"/>
<protein>
    <submittedName>
        <fullName evidence="1">Uncharacterized protein</fullName>
    </submittedName>
</protein>
<reference evidence="1" key="1">
    <citation type="submission" date="2020-11" db="EMBL/GenBank/DDBJ databases">
        <authorList>
            <person name="Tran Van P."/>
        </authorList>
    </citation>
    <scope>NUCLEOTIDE SEQUENCE</scope>
</reference>
<organism evidence="1">
    <name type="scientific">Timema cristinae</name>
    <name type="common">Walking stick</name>
    <dbReference type="NCBI Taxonomy" id="61476"/>
    <lineage>
        <taxon>Eukaryota</taxon>
        <taxon>Metazoa</taxon>
        <taxon>Ecdysozoa</taxon>
        <taxon>Arthropoda</taxon>
        <taxon>Hexapoda</taxon>
        <taxon>Insecta</taxon>
        <taxon>Pterygota</taxon>
        <taxon>Neoptera</taxon>
        <taxon>Polyneoptera</taxon>
        <taxon>Phasmatodea</taxon>
        <taxon>Timematodea</taxon>
        <taxon>Timematoidea</taxon>
        <taxon>Timematidae</taxon>
        <taxon>Timema</taxon>
    </lineage>
</organism>
<dbReference type="EMBL" id="OC317507">
    <property type="protein sequence ID" value="CAD7397326.1"/>
    <property type="molecule type" value="Genomic_DNA"/>
</dbReference>